<feature type="compositionally biased region" description="Low complexity" evidence="6">
    <location>
        <begin position="178"/>
        <end position="192"/>
    </location>
</feature>
<proteinExistence type="predicted"/>
<dbReference type="PROSITE" id="PS50059">
    <property type="entry name" value="FKBP_PPIASE"/>
    <property type="match status" value="1"/>
</dbReference>
<organism evidence="10 11">
    <name type="scientific">Ectocarpus siliculosus</name>
    <name type="common">Brown alga</name>
    <name type="synonym">Conferva siliculosa</name>
    <dbReference type="NCBI Taxonomy" id="2880"/>
    <lineage>
        <taxon>Eukaryota</taxon>
        <taxon>Sar</taxon>
        <taxon>Stramenopiles</taxon>
        <taxon>Ochrophyta</taxon>
        <taxon>PX clade</taxon>
        <taxon>Phaeophyceae</taxon>
        <taxon>Ectocarpales</taxon>
        <taxon>Ectocarpaceae</taxon>
        <taxon>Ectocarpus</taxon>
    </lineage>
</organism>
<evidence type="ECO:0000256" key="6">
    <source>
        <dbReference type="SAM" id="MobiDB-lite"/>
    </source>
</evidence>
<dbReference type="InterPro" id="IPR001179">
    <property type="entry name" value="PPIase_FKBP_dom"/>
</dbReference>
<dbReference type="EMBL" id="FN649760">
    <property type="protein sequence ID" value="CBN78140.1"/>
    <property type="molecule type" value="Genomic_DNA"/>
</dbReference>
<dbReference type="PANTHER" id="PTHR10516:SF443">
    <property type="entry name" value="FK506-BINDING PROTEIN 59-RELATED"/>
    <property type="match status" value="1"/>
</dbReference>
<evidence type="ECO:0000256" key="3">
    <source>
        <dbReference type="ARBA" id="ARBA00023110"/>
    </source>
</evidence>
<dbReference type="Pfam" id="PF04969">
    <property type="entry name" value="CS"/>
    <property type="match status" value="1"/>
</dbReference>
<feature type="domain" description="CS" evidence="9">
    <location>
        <begin position="420"/>
        <end position="536"/>
    </location>
</feature>
<sequence length="543" mass="59112">MAFASNVLASVSLLLLSPQLWHLSVAFVVVHPPSDHGGASHGRFSERAAAAASQWARAPTTAVHADSPGRTRQGSRCRCHPPSFDSSSGSTSSSSSRERRASEGRVVGGAGRGRRTRRRSRQRLLQARPGNEVEPPEREVIDAEFSDDFSKIVEADRASKRKKPREEKPAPRKKKAVKAAAAKKGAASTPAPAPAPFTFAGSGFASLEEALASGEFADLSGGRGSCLKRVDEDGFETDGNPPKGSKIKVHYKMKVVDGENIASSGEDRTKPFEFRLGRWPSEATHGWDKAISAMHRGEVATLICGPQYAFGAAGAPPRIPPNATVETRLELEDWLDLAAEYNAVPGKVETDEELRERWSEDLADGTSPMKDEAGLNKKLQAEMSAKASATPENTDHRGKKIYDLESKEAREIMAKQKVQGYTPDFGYVERANYLDLYIPVPAGTRAKDVTVEIHPDRMLVVVKGTGVVTQGHFQGKVALDGCHWLMSDLSLDPPGSTALGTQDDEVRQGPVYRGETCVQVFLEKRKPFDTLWENVYRPREDGD</sequence>
<dbReference type="STRING" id="2880.D8LCA4"/>
<feature type="compositionally biased region" description="Low complexity" evidence="6">
    <location>
        <begin position="86"/>
        <end position="95"/>
    </location>
</feature>
<keyword evidence="11" id="KW-1185">Reference proteome</keyword>
<evidence type="ECO:0000256" key="2">
    <source>
        <dbReference type="ARBA" id="ARBA00013194"/>
    </source>
</evidence>
<dbReference type="Pfam" id="PF00254">
    <property type="entry name" value="FKBP_C"/>
    <property type="match status" value="1"/>
</dbReference>
<dbReference type="InParanoid" id="D8LCA4"/>
<evidence type="ECO:0000259" key="9">
    <source>
        <dbReference type="PROSITE" id="PS51203"/>
    </source>
</evidence>
<evidence type="ECO:0000313" key="11">
    <source>
        <dbReference type="Proteomes" id="UP000002630"/>
    </source>
</evidence>
<dbReference type="PROSITE" id="PS51203">
    <property type="entry name" value="CS"/>
    <property type="match status" value="1"/>
</dbReference>
<keyword evidence="4 5" id="KW-0413">Isomerase</keyword>
<protein>
    <recommendedName>
        <fullName evidence="2 5">peptidylprolyl isomerase</fullName>
        <ecNumber evidence="2 5">5.2.1.8</ecNumber>
    </recommendedName>
</protein>
<feature type="region of interest" description="Disordered" evidence="6">
    <location>
        <begin position="35"/>
        <end position="192"/>
    </location>
</feature>
<evidence type="ECO:0000256" key="1">
    <source>
        <dbReference type="ARBA" id="ARBA00000971"/>
    </source>
</evidence>
<dbReference type="Gene3D" id="2.60.40.790">
    <property type="match status" value="1"/>
</dbReference>
<dbReference type="InterPro" id="IPR008978">
    <property type="entry name" value="HSP20-like_chaperone"/>
</dbReference>
<gene>
    <name evidence="10" type="ORF">Esi_0100_0043</name>
</gene>
<feature type="chain" id="PRO_5003116951" description="peptidylprolyl isomerase" evidence="7">
    <location>
        <begin position="27"/>
        <end position="543"/>
    </location>
</feature>
<feature type="compositionally biased region" description="Low complexity" evidence="6">
    <location>
        <begin position="48"/>
        <end position="62"/>
    </location>
</feature>
<dbReference type="GO" id="GO:0005737">
    <property type="term" value="C:cytoplasm"/>
    <property type="evidence" value="ECO:0007669"/>
    <property type="project" value="TreeGrafter"/>
</dbReference>
<name>D8LCA4_ECTSI</name>
<dbReference type="GO" id="GO:0003755">
    <property type="term" value="F:peptidyl-prolyl cis-trans isomerase activity"/>
    <property type="evidence" value="ECO:0007669"/>
    <property type="project" value="UniProtKB-KW"/>
</dbReference>
<reference evidence="10 11" key="1">
    <citation type="journal article" date="2010" name="Nature">
        <title>The Ectocarpus genome and the independent evolution of multicellularity in brown algae.</title>
        <authorList>
            <person name="Cock J.M."/>
            <person name="Sterck L."/>
            <person name="Rouze P."/>
            <person name="Scornet D."/>
            <person name="Allen A.E."/>
            <person name="Amoutzias G."/>
            <person name="Anthouard V."/>
            <person name="Artiguenave F."/>
            <person name="Aury J.M."/>
            <person name="Badger J.H."/>
            <person name="Beszteri B."/>
            <person name="Billiau K."/>
            <person name="Bonnet E."/>
            <person name="Bothwell J.H."/>
            <person name="Bowler C."/>
            <person name="Boyen C."/>
            <person name="Brownlee C."/>
            <person name="Carrano C.J."/>
            <person name="Charrier B."/>
            <person name="Cho G.Y."/>
            <person name="Coelho S.M."/>
            <person name="Collen J."/>
            <person name="Corre E."/>
            <person name="Da Silva C."/>
            <person name="Delage L."/>
            <person name="Delaroque N."/>
            <person name="Dittami S.M."/>
            <person name="Doulbeau S."/>
            <person name="Elias M."/>
            <person name="Farnham G."/>
            <person name="Gachon C.M."/>
            <person name="Gschloessl B."/>
            <person name="Heesch S."/>
            <person name="Jabbari K."/>
            <person name="Jubin C."/>
            <person name="Kawai H."/>
            <person name="Kimura K."/>
            <person name="Kloareg B."/>
            <person name="Kupper F.C."/>
            <person name="Lang D."/>
            <person name="Le Bail A."/>
            <person name="Leblanc C."/>
            <person name="Lerouge P."/>
            <person name="Lohr M."/>
            <person name="Lopez P.J."/>
            <person name="Martens C."/>
            <person name="Maumus F."/>
            <person name="Michel G."/>
            <person name="Miranda-Saavedra D."/>
            <person name="Morales J."/>
            <person name="Moreau H."/>
            <person name="Motomura T."/>
            <person name="Nagasato C."/>
            <person name="Napoli C.A."/>
            <person name="Nelson D.R."/>
            <person name="Nyvall-Collen P."/>
            <person name="Peters A.F."/>
            <person name="Pommier C."/>
            <person name="Potin P."/>
            <person name="Poulain J."/>
            <person name="Quesneville H."/>
            <person name="Read B."/>
            <person name="Rensing S.A."/>
            <person name="Ritter A."/>
            <person name="Rousvoal S."/>
            <person name="Samanta M."/>
            <person name="Samson G."/>
            <person name="Schroeder D.C."/>
            <person name="Segurens B."/>
            <person name="Strittmatter M."/>
            <person name="Tonon T."/>
            <person name="Tregear J.W."/>
            <person name="Valentin K."/>
            <person name="von Dassow P."/>
            <person name="Yamagishi T."/>
            <person name="Van de Peer Y."/>
            <person name="Wincker P."/>
        </authorList>
    </citation>
    <scope>NUCLEOTIDE SEQUENCE [LARGE SCALE GENOMIC DNA]</scope>
    <source>
        <strain evidence="11">Ec32 / CCAP1310/4</strain>
    </source>
</reference>
<dbReference type="SUPFAM" id="SSF54534">
    <property type="entry name" value="FKBP-like"/>
    <property type="match status" value="1"/>
</dbReference>
<dbReference type="EC" id="5.2.1.8" evidence="2 5"/>
<feature type="signal peptide" evidence="7">
    <location>
        <begin position="1"/>
        <end position="26"/>
    </location>
</feature>
<evidence type="ECO:0000259" key="8">
    <source>
        <dbReference type="PROSITE" id="PS50059"/>
    </source>
</evidence>
<feature type="compositionally biased region" description="Basic and acidic residues" evidence="6">
    <location>
        <begin position="148"/>
        <end position="170"/>
    </location>
</feature>
<feature type="compositionally biased region" description="Basic residues" evidence="6">
    <location>
        <begin position="112"/>
        <end position="122"/>
    </location>
</feature>
<dbReference type="PANTHER" id="PTHR10516">
    <property type="entry name" value="PEPTIDYL-PROLYL CIS-TRANS ISOMERASE"/>
    <property type="match status" value="1"/>
</dbReference>
<dbReference type="AlphaFoldDB" id="D8LCA4"/>
<dbReference type="InterPro" id="IPR050689">
    <property type="entry name" value="FKBP-type_PPIase"/>
</dbReference>
<evidence type="ECO:0000256" key="7">
    <source>
        <dbReference type="SAM" id="SignalP"/>
    </source>
</evidence>
<comment type="catalytic activity">
    <reaction evidence="1 5">
        <text>[protein]-peptidylproline (omega=180) = [protein]-peptidylproline (omega=0)</text>
        <dbReference type="Rhea" id="RHEA:16237"/>
        <dbReference type="Rhea" id="RHEA-COMP:10747"/>
        <dbReference type="Rhea" id="RHEA-COMP:10748"/>
        <dbReference type="ChEBI" id="CHEBI:83833"/>
        <dbReference type="ChEBI" id="CHEBI:83834"/>
        <dbReference type="EC" id="5.2.1.8"/>
    </reaction>
</comment>
<dbReference type="Gene3D" id="3.10.50.40">
    <property type="match status" value="1"/>
</dbReference>
<evidence type="ECO:0000256" key="5">
    <source>
        <dbReference type="PROSITE-ProRule" id="PRU00277"/>
    </source>
</evidence>
<feature type="domain" description="PPIase FKBP-type" evidence="8">
    <location>
        <begin position="244"/>
        <end position="335"/>
    </location>
</feature>
<dbReference type="InterPro" id="IPR007052">
    <property type="entry name" value="CS_dom"/>
</dbReference>
<dbReference type="Proteomes" id="UP000002630">
    <property type="component" value="Unassembled WGS sequence"/>
</dbReference>
<keyword evidence="7" id="KW-0732">Signal</keyword>
<keyword evidence="3 5" id="KW-0697">Rotamase</keyword>
<dbReference type="SUPFAM" id="SSF49764">
    <property type="entry name" value="HSP20-like chaperones"/>
    <property type="match status" value="1"/>
</dbReference>
<dbReference type="InterPro" id="IPR046357">
    <property type="entry name" value="PPIase_dom_sf"/>
</dbReference>
<accession>D8LCA4</accession>
<dbReference type="OrthoDB" id="433738at2759"/>
<evidence type="ECO:0000313" key="10">
    <source>
        <dbReference type="EMBL" id="CBN78140.1"/>
    </source>
</evidence>
<evidence type="ECO:0000256" key="4">
    <source>
        <dbReference type="ARBA" id="ARBA00023235"/>
    </source>
</evidence>
<dbReference type="eggNOG" id="KOG0543">
    <property type="taxonomic scope" value="Eukaryota"/>
</dbReference>